<accession>A0ABN9UYZ4</accession>
<evidence type="ECO:0000313" key="2">
    <source>
        <dbReference type="Proteomes" id="UP001189429"/>
    </source>
</evidence>
<dbReference type="EMBL" id="CAUYUJ010016459">
    <property type="protein sequence ID" value="CAK0865528.1"/>
    <property type="molecule type" value="Genomic_DNA"/>
</dbReference>
<reference evidence="1" key="1">
    <citation type="submission" date="2023-10" db="EMBL/GenBank/DDBJ databases">
        <authorList>
            <person name="Chen Y."/>
            <person name="Shah S."/>
            <person name="Dougan E. K."/>
            <person name="Thang M."/>
            <person name="Chan C."/>
        </authorList>
    </citation>
    <scope>NUCLEOTIDE SEQUENCE [LARGE SCALE GENOMIC DNA]</scope>
</reference>
<evidence type="ECO:0000313" key="1">
    <source>
        <dbReference type="EMBL" id="CAK0865528.1"/>
    </source>
</evidence>
<organism evidence="1 2">
    <name type="scientific">Prorocentrum cordatum</name>
    <dbReference type="NCBI Taxonomy" id="2364126"/>
    <lineage>
        <taxon>Eukaryota</taxon>
        <taxon>Sar</taxon>
        <taxon>Alveolata</taxon>
        <taxon>Dinophyceae</taxon>
        <taxon>Prorocentrales</taxon>
        <taxon>Prorocentraceae</taxon>
        <taxon>Prorocentrum</taxon>
    </lineage>
</organism>
<comment type="caution">
    <text evidence="1">The sequence shown here is derived from an EMBL/GenBank/DDBJ whole genome shotgun (WGS) entry which is preliminary data.</text>
</comment>
<keyword evidence="2" id="KW-1185">Reference proteome</keyword>
<name>A0ABN9UYZ4_9DINO</name>
<protein>
    <recommendedName>
        <fullName evidence="3">Co-chaperone DjlA N-terminal domain-containing protein</fullName>
    </recommendedName>
</protein>
<proteinExistence type="predicted"/>
<evidence type="ECO:0008006" key="3">
    <source>
        <dbReference type="Google" id="ProtNLM"/>
    </source>
</evidence>
<sequence>MTPVGGWRNKPTQWQRHRDAGLFAAIAECTMRSVGEFVAHDVCAISWGFAAAGVADRRLFEALAEHALSKGLVRRLSPPLAAELAWGFAAAGVRHAPLFAELESLCLSHAEEMETEDAAVFAWAFTAAGMSDSRVFRVLAAYADRFEGRLRPGEADVMAWALAEAQVHA</sequence>
<gene>
    <name evidence="1" type="ORF">PCOR1329_LOCUS53011</name>
</gene>
<dbReference type="Proteomes" id="UP001189429">
    <property type="component" value="Unassembled WGS sequence"/>
</dbReference>